<dbReference type="HOGENOM" id="CLU_142986_2_0_1"/>
<evidence type="ECO:0000313" key="2">
    <source>
        <dbReference type="Proteomes" id="UP000030672"/>
    </source>
</evidence>
<protein>
    <recommendedName>
        <fullName evidence="3">Mitochondrial export protein Som1</fullName>
    </recommendedName>
</protein>
<evidence type="ECO:0008006" key="3">
    <source>
        <dbReference type="Google" id="ProtNLM"/>
    </source>
</evidence>
<reference evidence="1 2" key="1">
    <citation type="journal article" date="2014" name="BMC Genomics">
        <title>Genome sequencing of four Aureobasidium pullulans varieties: biotechnological potential, stress tolerance, and description of new species.</title>
        <authorList>
            <person name="Gostin Ar C."/>
            <person name="Ohm R.A."/>
            <person name="Kogej T."/>
            <person name="Sonjak S."/>
            <person name="Turk M."/>
            <person name="Zajc J."/>
            <person name="Zalar P."/>
            <person name="Grube M."/>
            <person name="Sun H."/>
            <person name="Han J."/>
            <person name="Sharma A."/>
            <person name="Chiniquy J."/>
            <person name="Ngan C.Y."/>
            <person name="Lipzen A."/>
            <person name="Barry K."/>
            <person name="Grigoriev I.V."/>
            <person name="Gunde-Cimerman N."/>
        </authorList>
    </citation>
    <scope>NUCLEOTIDE SEQUENCE [LARGE SCALE GENOMIC DNA]</scope>
    <source>
        <strain evidence="1 2">CBS 110374</strain>
    </source>
</reference>
<dbReference type="GO" id="GO:0042720">
    <property type="term" value="C:mitochondrial inner membrane peptidase complex"/>
    <property type="evidence" value="ECO:0007669"/>
    <property type="project" value="InterPro"/>
</dbReference>
<organism evidence="1 2">
    <name type="scientific">Aureobasidium melanogenum (strain CBS 110374)</name>
    <name type="common">Aureobasidium pullulans var. melanogenum</name>
    <dbReference type="NCBI Taxonomy" id="1043003"/>
    <lineage>
        <taxon>Eukaryota</taxon>
        <taxon>Fungi</taxon>
        <taxon>Dikarya</taxon>
        <taxon>Ascomycota</taxon>
        <taxon>Pezizomycotina</taxon>
        <taxon>Dothideomycetes</taxon>
        <taxon>Dothideomycetidae</taxon>
        <taxon>Dothideales</taxon>
        <taxon>Saccotheciaceae</taxon>
        <taxon>Aureobasidium</taxon>
    </lineage>
</organism>
<dbReference type="InterPro" id="IPR024645">
    <property type="entry name" value="Mitochondr_Som1"/>
</dbReference>
<dbReference type="EMBL" id="KL584835">
    <property type="protein sequence ID" value="KEQ62106.1"/>
    <property type="molecule type" value="Genomic_DNA"/>
</dbReference>
<evidence type="ECO:0000313" key="1">
    <source>
        <dbReference type="EMBL" id="KEQ62106.1"/>
    </source>
</evidence>
<dbReference type="RefSeq" id="XP_040879129.1">
    <property type="nucleotide sequence ID" value="XM_041026486.1"/>
</dbReference>
<name>A0A074WI71_AURM1</name>
<dbReference type="AlphaFoldDB" id="A0A074WI71"/>
<sequence length="87" mass="10046">MAPTIHPFHPFDLEQKVQILPTGKLRKPQAQQKLSDCALMEIMQFNCDVQAHKKHKNGIVVCEPIQRVFRRCKDGLMVETTAWETES</sequence>
<dbReference type="Proteomes" id="UP000030672">
    <property type="component" value="Unassembled WGS sequence"/>
</dbReference>
<gene>
    <name evidence="1" type="ORF">M437DRAFT_75791</name>
</gene>
<proteinExistence type="predicted"/>
<keyword evidence="2" id="KW-1185">Reference proteome</keyword>
<accession>A0A074WI71</accession>
<dbReference type="GeneID" id="63919859"/>
<dbReference type="Pfam" id="PF11093">
    <property type="entry name" value="Mitochondr_Som1"/>
    <property type="match status" value="1"/>
</dbReference>